<accession>Q5W2Y3</accession>
<dbReference type="RefSeq" id="WP_011225128.1">
    <property type="nucleotide sequence ID" value="NC_006422.1"/>
</dbReference>
<dbReference type="InterPro" id="IPR036390">
    <property type="entry name" value="WH_DNA-bd_sf"/>
</dbReference>
<dbReference type="AlphaFoldDB" id="Q5W2Y3"/>
<name>Q5W2Y3_SACIS</name>
<dbReference type="EMBL" id="AJ748321">
    <property type="protein sequence ID" value="CAG38163.1"/>
    <property type="molecule type" value="Genomic_DNA"/>
</dbReference>
<reference evidence="1" key="1">
    <citation type="journal article" date="2004" name="Archaea">
        <title>Genomic comparison of archaeal conjugative plasmids from Sulfolobus.</title>
        <authorList>
            <person name="Greve B."/>
            <person name="Jensen S."/>
            <person name="Bruegger K."/>
            <person name="Zillig W."/>
            <person name="Garrett R.A."/>
        </authorList>
    </citation>
    <scope>NUCLEOTIDE SEQUENCE [LARGE SCALE GENOMIC DNA]</scope>
    <source>
        <plasmid evidence="1">pKEF9</plasmid>
    </source>
</reference>
<evidence type="ECO:0008006" key="2">
    <source>
        <dbReference type="Google" id="ProtNLM"/>
    </source>
</evidence>
<dbReference type="Gene3D" id="1.10.10.10">
    <property type="entry name" value="Winged helix-like DNA-binding domain superfamily/Winged helix DNA-binding domain"/>
    <property type="match status" value="1"/>
</dbReference>
<proteinExistence type="predicted"/>
<keyword evidence="1" id="KW-0614">Plasmid</keyword>
<dbReference type="SUPFAM" id="SSF46785">
    <property type="entry name" value="Winged helix' DNA-binding domain"/>
    <property type="match status" value="1"/>
</dbReference>
<organism evidence="1">
    <name type="scientific">Saccharolobus islandicus</name>
    <name type="common">Sulfolobus islandicus</name>
    <dbReference type="NCBI Taxonomy" id="43080"/>
    <lineage>
        <taxon>Archaea</taxon>
        <taxon>Thermoproteota</taxon>
        <taxon>Thermoprotei</taxon>
        <taxon>Sulfolobales</taxon>
        <taxon>Sulfolobaceae</taxon>
        <taxon>Saccharolobus</taxon>
    </lineage>
</organism>
<dbReference type="InterPro" id="IPR036388">
    <property type="entry name" value="WH-like_DNA-bd_sf"/>
</dbReference>
<protein>
    <recommendedName>
        <fullName evidence="2">MarR family transcriptional regulator</fullName>
    </recommendedName>
</protein>
<geneLocation type="plasmid" evidence="1">
    <name>pKEF9</name>
</geneLocation>
<evidence type="ECO:0000313" key="1">
    <source>
        <dbReference type="EMBL" id="CAG38163.1"/>
    </source>
</evidence>
<sequence length="102" mass="11675">MAMEIKINDKLFDVLSTQMKILFYIGMMKQCTLSELREATQSSWSTINKIIPELQQAALIEITEEKTSVGSIKKIVKLSKKGEAIFNKLLELNDLLNRLDKQ</sequence>